<keyword evidence="4 10" id="KW-0418">Kinase</keyword>
<dbReference type="FunFam" id="1.10.510.10:FF:000212">
    <property type="entry name" value="Tyrosine-protein kinase"/>
    <property type="match status" value="1"/>
</dbReference>
<evidence type="ECO:0000256" key="1">
    <source>
        <dbReference type="ARBA" id="ARBA00022553"/>
    </source>
</evidence>
<dbReference type="InterPro" id="IPR000719">
    <property type="entry name" value="Prot_kinase_dom"/>
</dbReference>
<dbReference type="InterPro" id="IPR020635">
    <property type="entry name" value="Tyr_kinase_cat_dom"/>
</dbReference>
<dbReference type="GO" id="GO:0004715">
    <property type="term" value="F:non-membrane spanning protein tyrosine kinase activity"/>
    <property type="evidence" value="ECO:0007669"/>
    <property type="project" value="UniProtKB-EC"/>
</dbReference>
<evidence type="ECO:0000256" key="2">
    <source>
        <dbReference type="ARBA" id="ARBA00022679"/>
    </source>
</evidence>
<dbReference type="SMART" id="SM00252">
    <property type="entry name" value="SH2"/>
    <property type="match status" value="1"/>
</dbReference>
<reference evidence="15" key="1">
    <citation type="journal article" date="2008" name="Insect Biochem. Mol. Biol.">
        <title>The genome of a lepidopteran model insect, the silkworm Bombyx mori.</title>
        <authorList>
            <consortium name="International Silkworm Genome Consortium"/>
        </authorList>
    </citation>
    <scope>NUCLEOTIDE SEQUENCE [LARGE SCALE GENOMIC DNA]</scope>
    <source>
        <strain evidence="15">p50T</strain>
    </source>
</reference>
<dbReference type="SUPFAM" id="SSF55550">
    <property type="entry name" value="SH2 domain"/>
    <property type="match status" value="1"/>
</dbReference>
<dbReference type="EC" id="2.7.10.2" evidence="10"/>
<evidence type="ECO:0000256" key="6">
    <source>
        <dbReference type="ARBA" id="ARBA00023137"/>
    </source>
</evidence>
<dbReference type="Gene3D" id="1.10.510.10">
    <property type="entry name" value="Transferase(Phosphotransferase) domain 1"/>
    <property type="match status" value="1"/>
</dbReference>
<dbReference type="InterPro" id="IPR050198">
    <property type="entry name" value="Non-receptor_tyrosine_kinases"/>
</dbReference>
<evidence type="ECO:0000313" key="14">
    <source>
        <dbReference type="EnsemblMetazoa" id="XP_012549645.1"/>
    </source>
</evidence>
<name>A0A8R2GAL9_BOMMO</name>
<feature type="domain" description="Protein kinase" evidence="13">
    <location>
        <begin position="399"/>
        <end position="654"/>
    </location>
</feature>
<dbReference type="CDD" id="cd05041">
    <property type="entry name" value="PTKc_Fes_like"/>
    <property type="match status" value="1"/>
</dbReference>
<dbReference type="PROSITE" id="PS50011">
    <property type="entry name" value="PROTEIN_KINASE_DOM"/>
    <property type="match status" value="1"/>
</dbReference>
<dbReference type="Pfam" id="PF07714">
    <property type="entry name" value="PK_Tyr_Ser-Thr"/>
    <property type="match status" value="1"/>
</dbReference>
<dbReference type="PROSITE" id="PS00107">
    <property type="entry name" value="PROTEIN_KINASE_ATP"/>
    <property type="match status" value="1"/>
</dbReference>
<dbReference type="PANTHER" id="PTHR24418">
    <property type="entry name" value="TYROSINE-PROTEIN KINASE"/>
    <property type="match status" value="1"/>
</dbReference>
<evidence type="ECO:0000256" key="10">
    <source>
        <dbReference type="RuleBase" id="RU362096"/>
    </source>
</evidence>
<dbReference type="InterPro" id="IPR008266">
    <property type="entry name" value="Tyr_kinase_AS"/>
</dbReference>
<dbReference type="FunFam" id="3.30.200.20:FF:000089">
    <property type="entry name" value="Tyrosine-protein kinase"/>
    <property type="match status" value="1"/>
</dbReference>
<dbReference type="AlphaFoldDB" id="A0A8R2GAL9"/>
<keyword evidence="8" id="KW-0727">SH2 domain</keyword>
<evidence type="ECO:0000259" key="12">
    <source>
        <dbReference type="PROSITE" id="PS50001"/>
    </source>
</evidence>
<evidence type="ECO:0000256" key="5">
    <source>
        <dbReference type="ARBA" id="ARBA00022840"/>
    </source>
</evidence>
<protein>
    <recommendedName>
        <fullName evidence="10">Tyrosine-protein kinase</fullName>
        <ecNumber evidence="10">2.7.10.2</ecNumber>
    </recommendedName>
</protein>
<dbReference type="Proteomes" id="UP000005204">
    <property type="component" value="Unassembled WGS sequence"/>
</dbReference>
<dbReference type="Pfam" id="PF00017">
    <property type="entry name" value="SH2"/>
    <property type="match status" value="1"/>
</dbReference>
<accession>A0A8R2GAL9</accession>
<dbReference type="PROSITE" id="PS50001">
    <property type="entry name" value="SH2"/>
    <property type="match status" value="1"/>
</dbReference>
<evidence type="ECO:0000256" key="7">
    <source>
        <dbReference type="ARBA" id="ARBA00051245"/>
    </source>
</evidence>
<dbReference type="InterPro" id="IPR011009">
    <property type="entry name" value="Kinase-like_dom_sf"/>
</dbReference>
<dbReference type="EnsemblMetazoa" id="XM_012694191.3">
    <property type="protein sequence ID" value="XP_012549645.1"/>
    <property type="gene ID" value="LOC101737738"/>
</dbReference>
<feature type="region of interest" description="Disordered" evidence="11">
    <location>
        <begin position="258"/>
        <end position="283"/>
    </location>
</feature>
<organism evidence="14 15">
    <name type="scientific">Bombyx mori</name>
    <name type="common">Silk moth</name>
    <dbReference type="NCBI Taxonomy" id="7091"/>
    <lineage>
        <taxon>Eukaryota</taxon>
        <taxon>Metazoa</taxon>
        <taxon>Ecdysozoa</taxon>
        <taxon>Arthropoda</taxon>
        <taxon>Hexapoda</taxon>
        <taxon>Insecta</taxon>
        <taxon>Pterygota</taxon>
        <taxon>Neoptera</taxon>
        <taxon>Endopterygota</taxon>
        <taxon>Lepidoptera</taxon>
        <taxon>Glossata</taxon>
        <taxon>Ditrysia</taxon>
        <taxon>Bombycoidea</taxon>
        <taxon>Bombycidae</taxon>
        <taxon>Bombycinae</taxon>
        <taxon>Bombyx</taxon>
    </lineage>
</organism>
<evidence type="ECO:0000313" key="15">
    <source>
        <dbReference type="Proteomes" id="UP000005204"/>
    </source>
</evidence>
<dbReference type="SUPFAM" id="SSF56112">
    <property type="entry name" value="Protein kinase-like (PK-like)"/>
    <property type="match status" value="1"/>
</dbReference>
<proteinExistence type="inferred from homology"/>
<feature type="binding site" evidence="9">
    <location>
        <position position="428"/>
    </location>
    <ligand>
        <name>ATP</name>
        <dbReference type="ChEBI" id="CHEBI:30616"/>
    </ligand>
</feature>
<comment type="similarity">
    <text evidence="10">Belongs to the protein kinase superfamily. Tyr protein kinase family.</text>
</comment>
<feature type="domain" description="SH2" evidence="12">
    <location>
        <begin position="296"/>
        <end position="387"/>
    </location>
</feature>
<sequence length="656" mass="73935">MCDLEQQRRQGEATATSWKGILLEVVQRSDYSTEKFREIQTKVETTVQNLRPQDEYKEFLEKYKSPPSTPVIFTFDESLVEDTSGKLQPNQLTVDNLTVEWLKEKLTELEATLQDNREKQTALQGPEIIGNGVCKNNNTGLTNGVNGIDRHSPPPIPVTTSEPIKLLELRVAERKCAKQAEMIRSALAELGCEEAPSGCPDLSAETVGVDSLDGSSPDHQGRSSFDSKASMDALRLHLHSIIPPKPFFRLFIRPFRRKSAPSSPALPPKTYRSSSEGPADTVSVSETERSLVEQEWFHGVLPREEVVRLLRSDGDYLVRETTRNHARQLVLSVCWGQHKHFIVQTTPEGHYRFEGAAFPSVAELIAWQRASGVPVTARSGALLRRAVPRENWELNNDDVQLLDKIGRGNFGDVYKARLKTTGQEVAVKTCRVALPEEQKRTFLQEGRILKQYQHPNIVRLIGIAVQKQPIMIVMELVSGGSLLTYLRTRAAALSSRTLMAMCRDAAGGMRYLESKNCIHRDLAARNCLVGDDNIVKISDFGMSREEEEYIVSGGMKQIPIKWTAPEALNFGKYTSLCDVWSYGVLMWEIFAKGDTPYAGMSNSRAREKIDTGYRMPAPEGCPEDVYALMLRCWEYEPDKRPHFHQIYTIIDSIYNR</sequence>
<dbReference type="CDD" id="cd10361">
    <property type="entry name" value="SH2_Fps_family"/>
    <property type="match status" value="1"/>
</dbReference>
<dbReference type="GO" id="GO:0002009">
    <property type="term" value="P:morphogenesis of an epithelium"/>
    <property type="evidence" value="ECO:0007669"/>
    <property type="project" value="UniProtKB-ARBA"/>
</dbReference>
<dbReference type="InterPro" id="IPR035849">
    <property type="entry name" value="Fes/Fps/Fer_SH2"/>
</dbReference>
<dbReference type="Gene3D" id="3.30.505.10">
    <property type="entry name" value="SH2 domain"/>
    <property type="match status" value="1"/>
</dbReference>
<evidence type="ECO:0000256" key="11">
    <source>
        <dbReference type="SAM" id="MobiDB-lite"/>
    </source>
</evidence>
<evidence type="ECO:0000256" key="9">
    <source>
        <dbReference type="PROSITE-ProRule" id="PRU10141"/>
    </source>
</evidence>
<evidence type="ECO:0000256" key="3">
    <source>
        <dbReference type="ARBA" id="ARBA00022741"/>
    </source>
</evidence>
<reference evidence="14" key="2">
    <citation type="submission" date="2022-06" db="UniProtKB">
        <authorList>
            <consortium name="EnsemblMetazoa"/>
        </authorList>
    </citation>
    <scope>IDENTIFICATION</scope>
    <source>
        <strain evidence="14">p50T (Dazao)</strain>
    </source>
</reference>
<keyword evidence="1" id="KW-0597">Phosphoprotein</keyword>
<dbReference type="SMART" id="SM00219">
    <property type="entry name" value="TyrKc"/>
    <property type="match status" value="1"/>
</dbReference>
<keyword evidence="6 10" id="KW-0829">Tyrosine-protein kinase</keyword>
<evidence type="ECO:0000256" key="4">
    <source>
        <dbReference type="ARBA" id="ARBA00022777"/>
    </source>
</evidence>
<dbReference type="InterPro" id="IPR000980">
    <property type="entry name" value="SH2"/>
</dbReference>
<dbReference type="FunFam" id="3.30.505.10:FF:000051">
    <property type="entry name" value="Tyrosine-protein kinase"/>
    <property type="match status" value="1"/>
</dbReference>
<dbReference type="InterPro" id="IPR017441">
    <property type="entry name" value="Protein_kinase_ATP_BS"/>
</dbReference>
<dbReference type="InterPro" id="IPR036860">
    <property type="entry name" value="SH2_dom_sf"/>
</dbReference>
<dbReference type="GO" id="GO:0005524">
    <property type="term" value="F:ATP binding"/>
    <property type="evidence" value="ECO:0007669"/>
    <property type="project" value="UniProtKB-UniRule"/>
</dbReference>
<keyword evidence="15" id="KW-1185">Reference proteome</keyword>
<keyword evidence="5 9" id="KW-0067">ATP-binding</keyword>
<comment type="catalytic activity">
    <reaction evidence="7 10">
        <text>L-tyrosyl-[protein] + ATP = O-phospho-L-tyrosyl-[protein] + ADP + H(+)</text>
        <dbReference type="Rhea" id="RHEA:10596"/>
        <dbReference type="Rhea" id="RHEA-COMP:10136"/>
        <dbReference type="Rhea" id="RHEA-COMP:20101"/>
        <dbReference type="ChEBI" id="CHEBI:15378"/>
        <dbReference type="ChEBI" id="CHEBI:30616"/>
        <dbReference type="ChEBI" id="CHEBI:46858"/>
        <dbReference type="ChEBI" id="CHEBI:61978"/>
        <dbReference type="ChEBI" id="CHEBI:456216"/>
        <dbReference type="EC" id="2.7.10.2"/>
    </reaction>
</comment>
<dbReference type="PRINTS" id="PR00109">
    <property type="entry name" value="TYRKINASE"/>
</dbReference>
<keyword evidence="3 9" id="KW-0547">Nucleotide-binding</keyword>
<evidence type="ECO:0000256" key="8">
    <source>
        <dbReference type="PROSITE-ProRule" id="PRU00191"/>
    </source>
</evidence>
<keyword evidence="2 10" id="KW-0808">Transferase</keyword>
<dbReference type="InterPro" id="IPR001245">
    <property type="entry name" value="Ser-Thr/Tyr_kinase_cat_dom"/>
</dbReference>
<dbReference type="PROSITE" id="PS00109">
    <property type="entry name" value="PROTEIN_KINASE_TYR"/>
    <property type="match status" value="1"/>
</dbReference>
<evidence type="ECO:0000259" key="13">
    <source>
        <dbReference type="PROSITE" id="PS50011"/>
    </source>
</evidence>